<reference evidence="1" key="1">
    <citation type="submission" date="2020-05" db="EMBL/GenBank/DDBJ databases">
        <title>Large-scale comparative analyses of tick genomes elucidate their genetic diversity and vector capacities.</title>
        <authorList>
            <person name="Jia N."/>
            <person name="Wang J."/>
            <person name="Shi W."/>
            <person name="Du L."/>
            <person name="Sun Y."/>
            <person name="Zhan W."/>
            <person name="Jiang J."/>
            <person name="Wang Q."/>
            <person name="Zhang B."/>
            <person name="Ji P."/>
            <person name="Sakyi L.B."/>
            <person name="Cui X."/>
            <person name="Yuan T."/>
            <person name="Jiang B."/>
            <person name="Yang W."/>
            <person name="Lam T.T.-Y."/>
            <person name="Chang Q."/>
            <person name="Ding S."/>
            <person name="Wang X."/>
            <person name="Zhu J."/>
            <person name="Ruan X."/>
            <person name="Zhao L."/>
            <person name="Wei J."/>
            <person name="Que T."/>
            <person name="Du C."/>
            <person name="Cheng J."/>
            <person name="Dai P."/>
            <person name="Han X."/>
            <person name="Huang E."/>
            <person name="Gao Y."/>
            <person name="Liu J."/>
            <person name="Shao H."/>
            <person name="Ye R."/>
            <person name="Li L."/>
            <person name="Wei W."/>
            <person name="Wang X."/>
            <person name="Wang C."/>
            <person name="Yang T."/>
            <person name="Huo Q."/>
            <person name="Li W."/>
            <person name="Guo W."/>
            <person name="Chen H."/>
            <person name="Zhou L."/>
            <person name="Ni X."/>
            <person name="Tian J."/>
            <person name="Zhou Y."/>
            <person name="Sheng Y."/>
            <person name="Liu T."/>
            <person name="Pan Y."/>
            <person name="Xia L."/>
            <person name="Li J."/>
            <person name="Zhao F."/>
            <person name="Cao W."/>
        </authorList>
    </citation>
    <scope>NUCLEOTIDE SEQUENCE</scope>
    <source>
        <strain evidence="1">Hyas-2018</strain>
    </source>
</reference>
<dbReference type="Proteomes" id="UP000821845">
    <property type="component" value="Chromosome 2"/>
</dbReference>
<sequence length="273" mass="30144">MRETAEGLGDDAAAIDDPVQRRREQGERLGIEVVRYLLGALPHDLALELCDILSAPLSQTPYDTLKKAILERTAVSERRRLQMLLSSSELRDRRPSQLVGQMAALLGVRASSFYDVLLKELFIQRLPPMAQMVLTTVSELSPSSLAALANKVYKIASSQLTVPDTSSETRTSTTLAHVPRSDVACQSVVNLEYFFVKRLTDLIASNLTTTADDASTRHFGHEQRFSRCRRNSPARFRRPSSETFFGVASALLRCTRPCVAGRETASGTTNGDE</sequence>
<protein>
    <submittedName>
        <fullName evidence="1">Uncharacterized protein</fullName>
    </submittedName>
</protein>
<evidence type="ECO:0000313" key="1">
    <source>
        <dbReference type="EMBL" id="KAH6937584.1"/>
    </source>
</evidence>
<gene>
    <name evidence="1" type="ORF">HPB50_001864</name>
</gene>
<dbReference type="EMBL" id="CM023482">
    <property type="protein sequence ID" value="KAH6937584.1"/>
    <property type="molecule type" value="Genomic_DNA"/>
</dbReference>
<comment type="caution">
    <text evidence="1">The sequence shown here is derived from an EMBL/GenBank/DDBJ whole genome shotgun (WGS) entry which is preliminary data.</text>
</comment>
<name>A0ACB7SY63_HYAAI</name>
<organism evidence="1 2">
    <name type="scientific">Hyalomma asiaticum</name>
    <name type="common">Tick</name>
    <dbReference type="NCBI Taxonomy" id="266040"/>
    <lineage>
        <taxon>Eukaryota</taxon>
        <taxon>Metazoa</taxon>
        <taxon>Ecdysozoa</taxon>
        <taxon>Arthropoda</taxon>
        <taxon>Chelicerata</taxon>
        <taxon>Arachnida</taxon>
        <taxon>Acari</taxon>
        <taxon>Parasitiformes</taxon>
        <taxon>Ixodida</taxon>
        <taxon>Ixodoidea</taxon>
        <taxon>Ixodidae</taxon>
        <taxon>Hyalomminae</taxon>
        <taxon>Hyalomma</taxon>
    </lineage>
</organism>
<evidence type="ECO:0000313" key="2">
    <source>
        <dbReference type="Proteomes" id="UP000821845"/>
    </source>
</evidence>
<accession>A0ACB7SY63</accession>
<keyword evidence="2" id="KW-1185">Reference proteome</keyword>
<proteinExistence type="predicted"/>